<reference evidence="2 3" key="1">
    <citation type="submission" date="2021-03" db="EMBL/GenBank/DDBJ databases">
        <title>novel species isolated from a fishpond in China.</title>
        <authorList>
            <person name="Lu H."/>
            <person name="Cai Z."/>
        </authorList>
    </citation>
    <scope>NUCLEOTIDE SEQUENCE [LARGE SCALE GENOMIC DNA]</scope>
    <source>
        <strain evidence="2 3">YJ13C</strain>
    </source>
</reference>
<evidence type="ECO:0008006" key="4">
    <source>
        <dbReference type="Google" id="ProtNLM"/>
    </source>
</evidence>
<comment type="caution">
    <text evidence="2">The sequence shown here is derived from an EMBL/GenBank/DDBJ whole genome shotgun (WGS) entry which is preliminary data.</text>
</comment>
<keyword evidence="1" id="KW-0472">Membrane</keyword>
<protein>
    <recommendedName>
        <fullName evidence="4">GRAM domain-containing protein</fullName>
    </recommendedName>
</protein>
<dbReference type="EMBL" id="JAFKCU010000007">
    <property type="protein sequence ID" value="MBN7817742.1"/>
    <property type="molecule type" value="Genomic_DNA"/>
</dbReference>
<keyword evidence="1" id="KW-0812">Transmembrane</keyword>
<keyword evidence="3" id="KW-1185">Reference proteome</keyword>
<accession>A0ABS3CL24</accession>
<keyword evidence="1" id="KW-1133">Transmembrane helix</keyword>
<name>A0ABS3CL24_9BACT</name>
<evidence type="ECO:0000313" key="2">
    <source>
        <dbReference type="EMBL" id="MBN7817742.1"/>
    </source>
</evidence>
<gene>
    <name evidence="2" type="ORF">J0A69_20025</name>
</gene>
<evidence type="ECO:0000313" key="3">
    <source>
        <dbReference type="Proteomes" id="UP000664480"/>
    </source>
</evidence>
<dbReference type="Proteomes" id="UP000664480">
    <property type="component" value="Unassembled WGS sequence"/>
</dbReference>
<proteinExistence type="predicted"/>
<feature type="transmembrane region" description="Helical" evidence="1">
    <location>
        <begin position="20"/>
        <end position="43"/>
    </location>
</feature>
<sequence length="156" mass="18097">MGLIYGLGDILFSYIFSTELTALGILFKILGGFLFGFILAWWFKRYSDLQLKKIEVKVPEEETILKVGGANYHFKNKVAMGKLVLTDRHLIFESPKNYNSNLPCSFTHEQIKNLRPAKSMYVIENSFEFESGKLEPHKFVVENPKEWIEEINNQNN</sequence>
<dbReference type="RefSeq" id="WP_206588409.1">
    <property type="nucleotide sequence ID" value="NZ_JAFKCU010000007.1"/>
</dbReference>
<organism evidence="2 3">
    <name type="scientific">Algoriphagus pacificus</name>
    <dbReference type="NCBI Taxonomy" id="2811234"/>
    <lineage>
        <taxon>Bacteria</taxon>
        <taxon>Pseudomonadati</taxon>
        <taxon>Bacteroidota</taxon>
        <taxon>Cytophagia</taxon>
        <taxon>Cytophagales</taxon>
        <taxon>Cyclobacteriaceae</taxon>
        <taxon>Algoriphagus</taxon>
    </lineage>
</organism>
<evidence type="ECO:0000256" key="1">
    <source>
        <dbReference type="SAM" id="Phobius"/>
    </source>
</evidence>